<evidence type="ECO:0000259" key="5">
    <source>
        <dbReference type="PROSITE" id="PS50110"/>
    </source>
</evidence>
<feature type="modified residue" description="4-aspartylphosphate" evidence="3">
    <location>
        <position position="54"/>
    </location>
</feature>
<dbReference type="GO" id="GO:0000160">
    <property type="term" value="P:phosphorelay signal transduction system"/>
    <property type="evidence" value="ECO:0007669"/>
    <property type="project" value="InterPro"/>
</dbReference>
<feature type="domain" description="Response regulatory" evidence="5">
    <location>
        <begin position="4"/>
        <end position="119"/>
    </location>
</feature>
<reference evidence="6 7" key="1">
    <citation type="submission" date="2019-06" db="EMBL/GenBank/DDBJ databases">
        <title>Whole genome sequence for Cellvibrionaceae sp. R142.</title>
        <authorList>
            <person name="Wang G."/>
        </authorList>
    </citation>
    <scope>NUCLEOTIDE SEQUENCE [LARGE SCALE GENOMIC DNA]</scope>
    <source>
        <strain evidence="6 7">R142</strain>
    </source>
</reference>
<evidence type="ECO:0000313" key="7">
    <source>
        <dbReference type="Proteomes" id="UP000319732"/>
    </source>
</evidence>
<dbReference type="Pfam" id="PF00072">
    <property type="entry name" value="Response_reg"/>
    <property type="match status" value="1"/>
</dbReference>
<keyword evidence="2 3" id="KW-0597">Phosphoprotein</keyword>
<dbReference type="InterPro" id="IPR001789">
    <property type="entry name" value="Sig_transdc_resp-reg_receiver"/>
</dbReference>
<dbReference type="InterPro" id="IPR028976">
    <property type="entry name" value="CheC-like_sf"/>
</dbReference>
<dbReference type="CDD" id="cd17593">
    <property type="entry name" value="REC_CheC-like"/>
    <property type="match status" value="1"/>
</dbReference>
<dbReference type="OrthoDB" id="281471at2"/>
<dbReference type="EMBL" id="VHSG01000022">
    <property type="protein sequence ID" value="TQV71149.1"/>
    <property type="molecule type" value="Genomic_DNA"/>
</dbReference>
<dbReference type="Gene3D" id="3.40.50.2300">
    <property type="match status" value="1"/>
</dbReference>
<feature type="region of interest" description="Disordered" evidence="4">
    <location>
        <begin position="124"/>
        <end position="149"/>
    </location>
</feature>
<dbReference type="InterPro" id="IPR011006">
    <property type="entry name" value="CheY-like_superfamily"/>
</dbReference>
<organism evidence="6 7">
    <name type="scientific">Exilibacterium tricleocarpae</name>
    <dbReference type="NCBI Taxonomy" id="2591008"/>
    <lineage>
        <taxon>Bacteria</taxon>
        <taxon>Pseudomonadati</taxon>
        <taxon>Pseudomonadota</taxon>
        <taxon>Gammaproteobacteria</taxon>
        <taxon>Cellvibrionales</taxon>
        <taxon>Cellvibrionaceae</taxon>
        <taxon>Exilibacterium</taxon>
    </lineage>
</organism>
<sequence>MSTKVLICDDSSMARRQMARSLPASWPVEITFAANGREGLSAIREGKGEFVFLDLNMPVMDGYKVLETLAAEGIETRVVVVSGDIQPEARRRVMQLGALEFIKKPVDVVKIAELFGNLHLQRPPERRRDTRRVRPPPAGTRRPPAKLSPEQRDCYREIANVAMGQAASLLARVWDVFVLLPIPHVNMIEISELQMALKATEYDTVSTVCQGFIGSGIAGEAVLFFHDFTFADIARLMKYEGKIDKATEMELLMDVAGILIGACLKGIAEQFDVPFGLGHPAVLGQHVPLEGLLTDGVAWRETLAIEITYTIENYNVQCDLLILFTEESLDIMSHKIAYLLD</sequence>
<dbReference type="SUPFAM" id="SSF103039">
    <property type="entry name" value="CheC-like"/>
    <property type="match status" value="1"/>
</dbReference>
<evidence type="ECO:0000313" key="6">
    <source>
        <dbReference type="EMBL" id="TQV71149.1"/>
    </source>
</evidence>
<keyword evidence="7" id="KW-1185">Reference proteome</keyword>
<accession>A0A545T1S5</accession>
<dbReference type="GO" id="GO:0006935">
    <property type="term" value="P:chemotaxis"/>
    <property type="evidence" value="ECO:0007669"/>
    <property type="project" value="UniProtKB-KW"/>
</dbReference>
<proteinExistence type="predicted"/>
<evidence type="ECO:0000256" key="3">
    <source>
        <dbReference type="PROSITE-ProRule" id="PRU00169"/>
    </source>
</evidence>
<dbReference type="PANTHER" id="PTHR44591:SF24">
    <property type="entry name" value="PROTEIN-GLUTAMATE METHYLESTERASE_PROTEIN-GLUTAMINE GLUTAMINASE 1"/>
    <property type="match status" value="1"/>
</dbReference>
<dbReference type="RefSeq" id="WP_142928691.1">
    <property type="nucleotide sequence ID" value="NZ_ML660100.1"/>
</dbReference>
<comment type="caution">
    <text evidence="6">The sequence shown here is derived from an EMBL/GenBank/DDBJ whole genome shotgun (WGS) entry which is preliminary data.</text>
</comment>
<dbReference type="Gene3D" id="3.40.1550.10">
    <property type="entry name" value="CheC-like"/>
    <property type="match status" value="1"/>
</dbReference>
<gene>
    <name evidence="6" type="ORF">FKG94_19880</name>
</gene>
<dbReference type="SUPFAM" id="SSF52172">
    <property type="entry name" value="CheY-like"/>
    <property type="match status" value="1"/>
</dbReference>
<evidence type="ECO:0000256" key="4">
    <source>
        <dbReference type="SAM" id="MobiDB-lite"/>
    </source>
</evidence>
<dbReference type="InterPro" id="IPR050595">
    <property type="entry name" value="Bact_response_regulator"/>
</dbReference>
<dbReference type="CDD" id="cd17910">
    <property type="entry name" value="CheC_ClassII"/>
    <property type="match status" value="1"/>
</dbReference>
<name>A0A545T1S5_9GAMM</name>
<dbReference type="SMART" id="SM00448">
    <property type="entry name" value="REC"/>
    <property type="match status" value="1"/>
</dbReference>
<dbReference type="PANTHER" id="PTHR44591">
    <property type="entry name" value="STRESS RESPONSE REGULATOR PROTEIN 1"/>
    <property type="match status" value="1"/>
</dbReference>
<dbReference type="PROSITE" id="PS50110">
    <property type="entry name" value="RESPONSE_REGULATORY"/>
    <property type="match status" value="1"/>
</dbReference>
<protein>
    <submittedName>
        <fullName evidence="6">Response regulator</fullName>
    </submittedName>
</protein>
<dbReference type="Proteomes" id="UP000319732">
    <property type="component" value="Unassembled WGS sequence"/>
</dbReference>
<evidence type="ECO:0000256" key="2">
    <source>
        <dbReference type="ARBA" id="ARBA00022553"/>
    </source>
</evidence>
<evidence type="ECO:0000256" key="1">
    <source>
        <dbReference type="ARBA" id="ARBA00022500"/>
    </source>
</evidence>
<dbReference type="AlphaFoldDB" id="A0A545T1S5"/>
<keyword evidence="1" id="KW-0145">Chemotaxis</keyword>